<dbReference type="RefSeq" id="WP_161816850.1">
    <property type="nucleotide sequence ID" value="NZ_JAACJS010000002.1"/>
</dbReference>
<sequence length="151" mass="16286">MSFVFDSTKPIAIGCDHAGVEYKNALISWLTSKGYEVKNFGTNSPDSVDYPDFAHPVASSVESGESAFGILLCGSANGVAITANKHQQIRAGLCWQNDVALLVRKHNDANIICIPARFVSYALAEQMVDLFMTTAFEGGRHGTRVNKIACS</sequence>
<gene>
    <name evidence="3" type="primary">rpiB</name>
    <name evidence="3" type="ORF">GWC95_01245</name>
</gene>
<dbReference type="EMBL" id="JAACJS010000002">
    <property type="protein sequence ID" value="NCI48528.1"/>
    <property type="molecule type" value="Genomic_DNA"/>
</dbReference>
<dbReference type="EC" id="5.3.1.6" evidence="3"/>
<dbReference type="InterPro" id="IPR003500">
    <property type="entry name" value="RpiB_LacA_LacB"/>
</dbReference>
<accession>A0ABW9ZN75</accession>
<organism evidence="3 4">
    <name type="scientific">Sediminibacterium roseum</name>
    <dbReference type="NCBI Taxonomy" id="1978412"/>
    <lineage>
        <taxon>Bacteria</taxon>
        <taxon>Pseudomonadati</taxon>
        <taxon>Bacteroidota</taxon>
        <taxon>Chitinophagia</taxon>
        <taxon>Chitinophagales</taxon>
        <taxon>Chitinophagaceae</taxon>
        <taxon>Sediminibacterium</taxon>
    </lineage>
</organism>
<evidence type="ECO:0000313" key="4">
    <source>
        <dbReference type="Proteomes" id="UP000753802"/>
    </source>
</evidence>
<keyword evidence="4" id="KW-1185">Reference proteome</keyword>
<dbReference type="Proteomes" id="UP000753802">
    <property type="component" value="Unassembled WGS sequence"/>
</dbReference>
<reference evidence="3 4" key="1">
    <citation type="submission" date="2020-01" db="EMBL/GenBank/DDBJ databases">
        <title>Genome analysis.</title>
        <authorList>
            <person name="Wu S."/>
            <person name="Wang G."/>
        </authorList>
    </citation>
    <scope>NUCLEOTIDE SEQUENCE [LARGE SCALE GENOMIC DNA]</scope>
    <source>
        <strain evidence="3 4">SYL130</strain>
    </source>
</reference>
<evidence type="ECO:0000256" key="2">
    <source>
        <dbReference type="ARBA" id="ARBA00023235"/>
    </source>
</evidence>
<protein>
    <submittedName>
        <fullName evidence="3">Ribose 5-phosphate isomerase B</fullName>
        <ecNumber evidence="3">5.3.1.6</ecNumber>
    </submittedName>
</protein>
<dbReference type="Pfam" id="PF02502">
    <property type="entry name" value="LacAB_rpiB"/>
    <property type="match status" value="1"/>
</dbReference>
<evidence type="ECO:0000256" key="1">
    <source>
        <dbReference type="ARBA" id="ARBA00008754"/>
    </source>
</evidence>
<dbReference type="SUPFAM" id="SSF89623">
    <property type="entry name" value="Ribose/Galactose isomerase RpiB/AlsB"/>
    <property type="match status" value="1"/>
</dbReference>
<comment type="similarity">
    <text evidence="1">Belongs to the LacAB/RpiB family.</text>
</comment>
<dbReference type="InterPro" id="IPR036569">
    <property type="entry name" value="RpiB_LacA_LacB_sf"/>
</dbReference>
<dbReference type="NCBIfam" id="TIGR01120">
    <property type="entry name" value="rpiB"/>
    <property type="match status" value="1"/>
</dbReference>
<comment type="caution">
    <text evidence="3">The sequence shown here is derived from an EMBL/GenBank/DDBJ whole genome shotgun (WGS) entry which is preliminary data.</text>
</comment>
<dbReference type="PIRSF" id="PIRSF005384">
    <property type="entry name" value="RpiB_LacA_B"/>
    <property type="match status" value="1"/>
</dbReference>
<evidence type="ECO:0000313" key="3">
    <source>
        <dbReference type="EMBL" id="NCI48528.1"/>
    </source>
</evidence>
<dbReference type="PANTHER" id="PTHR30345">
    <property type="entry name" value="RIBOSE-5-PHOSPHATE ISOMERASE B"/>
    <property type="match status" value="1"/>
</dbReference>
<dbReference type="GO" id="GO:0004751">
    <property type="term" value="F:ribose-5-phosphate isomerase activity"/>
    <property type="evidence" value="ECO:0007669"/>
    <property type="project" value="UniProtKB-EC"/>
</dbReference>
<keyword evidence="2 3" id="KW-0413">Isomerase</keyword>
<dbReference type="InterPro" id="IPR004785">
    <property type="entry name" value="RpiB"/>
</dbReference>
<name>A0ABW9ZN75_9BACT</name>
<dbReference type="PANTHER" id="PTHR30345:SF0">
    <property type="entry name" value="DNA DAMAGE-REPAIR_TOLERATION PROTEIN DRT102"/>
    <property type="match status" value="1"/>
</dbReference>
<dbReference type="NCBIfam" id="TIGR00689">
    <property type="entry name" value="rpiB_lacA_lacB"/>
    <property type="match status" value="1"/>
</dbReference>
<dbReference type="Gene3D" id="3.40.1400.10">
    <property type="entry name" value="Sugar-phosphate isomerase, RpiB/LacA/LacB"/>
    <property type="match status" value="1"/>
</dbReference>
<dbReference type="NCBIfam" id="NF004051">
    <property type="entry name" value="PRK05571.1"/>
    <property type="match status" value="1"/>
</dbReference>
<proteinExistence type="inferred from homology"/>